<dbReference type="PANTHER" id="PTHR33156">
    <property type="entry name" value="OS02G0230000 PROTEIN"/>
    <property type="match status" value="1"/>
</dbReference>
<name>A0A1Q3AUF4_CEPFO</name>
<dbReference type="InterPro" id="IPR043459">
    <property type="entry name" value="NFD6/NOXY2-like"/>
</dbReference>
<dbReference type="STRING" id="3775.A0A1Q3AUF4"/>
<dbReference type="AlphaFoldDB" id="A0A1Q3AUF4"/>
<proteinExistence type="predicted"/>
<comment type="caution">
    <text evidence="2">The sequence shown here is derived from an EMBL/GenBank/DDBJ whole genome shotgun (WGS) entry which is preliminary data.</text>
</comment>
<dbReference type="InParanoid" id="A0A1Q3AUF4"/>
<dbReference type="Proteomes" id="UP000187406">
    <property type="component" value="Unassembled WGS sequence"/>
</dbReference>
<evidence type="ECO:0000256" key="1">
    <source>
        <dbReference type="SAM" id="MobiDB-lite"/>
    </source>
</evidence>
<gene>
    <name evidence="2" type="ORF">CFOL_v3_02917</name>
</gene>
<dbReference type="GO" id="GO:0005739">
    <property type="term" value="C:mitochondrion"/>
    <property type="evidence" value="ECO:0007669"/>
    <property type="project" value="TreeGrafter"/>
</dbReference>
<dbReference type="EMBL" id="BDDD01000109">
    <property type="protein sequence ID" value="GAV59386.1"/>
    <property type="molecule type" value="Genomic_DNA"/>
</dbReference>
<protein>
    <submittedName>
        <fullName evidence="2">Uncharacterized protein</fullName>
    </submittedName>
</protein>
<feature type="compositionally biased region" description="Polar residues" evidence="1">
    <location>
        <begin position="1"/>
        <end position="11"/>
    </location>
</feature>
<accession>A0A1Q3AUF4</accession>
<dbReference type="PANTHER" id="PTHR33156:SF9">
    <property type="entry name" value="PROTEIN NUCLEAR FUSION DEFECTIVE 6, CHLOROPLASTIC_MITOCHONDRIAL"/>
    <property type="match status" value="1"/>
</dbReference>
<sequence length="107" mass="11354">MNTSSKKTQPRSTSLSLSHSTSPISLSSDFVPLPTSKSASSPLPRFSLSRFPSELGCLRSLFPLHSAVAAVRMTSCLSTTSRSCRALSQGTLCFSSPSLLSTDEARV</sequence>
<reference evidence="3" key="1">
    <citation type="submission" date="2016-04" db="EMBL/GenBank/DDBJ databases">
        <title>Cephalotus genome sequencing.</title>
        <authorList>
            <person name="Fukushima K."/>
            <person name="Hasebe M."/>
            <person name="Fang X."/>
        </authorList>
    </citation>
    <scope>NUCLEOTIDE SEQUENCE [LARGE SCALE GENOMIC DNA]</scope>
    <source>
        <strain evidence="3">cv. St1</strain>
    </source>
</reference>
<evidence type="ECO:0000313" key="3">
    <source>
        <dbReference type="Proteomes" id="UP000187406"/>
    </source>
</evidence>
<feature type="compositionally biased region" description="Low complexity" evidence="1">
    <location>
        <begin position="12"/>
        <end position="28"/>
    </location>
</feature>
<dbReference type="FunCoup" id="A0A1Q3AUF4">
    <property type="interactions" value="109"/>
</dbReference>
<keyword evidence="3" id="KW-1185">Reference proteome</keyword>
<organism evidence="2 3">
    <name type="scientific">Cephalotus follicularis</name>
    <name type="common">Albany pitcher plant</name>
    <dbReference type="NCBI Taxonomy" id="3775"/>
    <lineage>
        <taxon>Eukaryota</taxon>
        <taxon>Viridiplantae</taxon>
        <taxon>Streptophyta</taxon>
        <taxon>Embryophyta</taxon>
        <taxon>Tracheophyta</taxon>
        <taxon>Spermatophyta</taxon>
        <taxon>Magnoliopsida</taxon>
        <taxon>eudicotyledons</taxon>
        <taxon>Gunneridae</taxon>
        <taxon>Pentapetalae</taxon>
        <taxon>rosids</taxon>
        <taxon>fabids</taxon>
        <taxon>Oxalidales</taxon>
        <taxon>Cephalotaceae</taxon>
        <taxon>Cephalotus</taxon>
    </lineage>
</organism>
<feature type="region of interest" description="Disordered" evidence="1">
    <location>
        <begin position="1"/>
        <end position="43"/>
    </location>
</feature>
<dbReference type="OrthoDB" id="1937908at2759"/>
<evidence type="ECO:0000313" key="2">
    <source>
        <dbReference type="EMBL" id="GAV59386.1"/>
    </source>
</evidence>